<dbReference type="PANTHER" id="PTHR12695">
    <property type="entry name" value="GENERAL TRANSCRIPTION FACTOR IIH SUBUNIT 2"/>
    <property type="match status" value="1"/>
</dbReference>
<dbReference type="InterPro" id="IPR036465">
    <property type="entry name" value="vWFA_dom_sf"/>
</dbReference>
<keyword evidence="18" id="KW-1185">Reference proteome</keyword>
<dbReference type="CDD" id="cd01453">
    <property type="entry name" value="vWA_transcription_factor_IIH_type"/>
    <property type="match status" value="1"/>
</dbReference>
<comment type="cofactor">
    <cofactor evidence="1">
        <name>FMN</name>
        <dbReference type="ChEBI" id="CHEBI:58210"/>
    </cofactor>
</comment>
<keyword evidence="8" id="KW-0227">DNA damage</keyword>
<evidence type="ECO:0000256" key="6">
    <source>
        <dbReference type="ARBA" id="ARBA00022694"/>
    </source>
</evidence>
<dbReference type="InterPro" id="IPR046349">
    <property type="entry name" value="C1-like_sf"/>
</dbReference>
<dbReference type="SUPFAM" id="SSF57889">
    <property type="entry name" value="Cysteine-rich domain"/>
    <property type="match status" value="1"/>
</dbReference>
<keyword evidence="13" id="KW-0804">Transcription</keyword>
<dbReference type="EMBL" id="CADEPM010000003">
    <property type="protein sequence ID" value="CAB3403696.1"/>
    <property type="molecule type" value="Genomic_DNA"/>
</dbReference>
<dbReference type="InterPro" id="IPR035587">
    <property type="entry name" value="DUS-like_FMN-bd"/>
</dbReference>
<evidence type="ECO:0000256" key="4">
    <source>
        <dbReference type="ARBA" id="ARBA00022630"/>
    </source>
</evidence>
<accession>A0A8S1EVZ1</accession>
<evidence type="ECO:0000313" key="17">
    <source>
        <dbReference type="EMBL" id="CAB3403696.1"/>
    </source>
</evidence>
<comment type="similarity">
    <text evidence="3">Belongs to the GTF2H2 family.</text>
</comment>
<dbReference type="Pfam" id="PF04056">
    <property type="entry name" value="Ssl1"/>
    <property type="match status" value="1"/>
</dbReference>
<feature type="domain" description="VWFA" evidence="16">
    <location>
        <begin position="66"/>
        <end position="241"/>
    </location>
</feature>
<dbReference type="FunFam" id="3.40.50.410:FF:000015">
    <property type="entry name" value="General transcription factor IIH subunit 2"/>
    <property type="match status" value="1"/>
</dbReference>
<dbReference type="GO" id="GO:0006289">
    <property type="term" value="P:nucleotide-excision repair"/>
    <property type="evidence" value="ECO:0007669"/>
    <property type="project" value="InterPro"/>
</dbReference>
<dbReference type="PROSITE" id="PS50234">
    <property type="entry name" value="VWFA"/>
    <property type="match status" value="1"/>
</dbReference>
<keyword evidence="5" id="KW-0288">FMN</keyword>
<proteinExistence type="inferred from homology"/>
<keyword evidence="9" id="KW-0863">Zinc-finger</keyword>
<keyword evidence="14" id="KW-0234">DNA repair</keyword>
<dbReference type="GO" id="GO:0005675">
    <property type="term" value="C:transcription factor TFIIH holo complex"/>
    <property type="evidence" value="ECO:0007669"/>
    <property type="project" value="TreeGrafter"/>
</dbReference>
<evidence type="ECO:0000256" key="1">
    <source>
        <dbReference type="ARBA" id="ARBA00001917"/>
    </source>
</evidence>
<dbReference type="SUPFAM" id="SSF51395">
    <property type="entry name" value="FMN-linked oxidoreductases"/>
    <property type="match status" value="1"/>
</dbReference>
<keyword evidence="7" id="KW-0479">Metal-binding</keyword>
<evidence type="ECO:0000256" key="7">
    <source>
        <dbReference type="ARBA" id="ARBA00022723"/>
    </source>
</evidence>
<comment type="caution">
    <text evidence="17">The sequence shown here is derived from an EMBL/GenBank/DDBJ whole genome shotgun (WGS) entry which is preliminary data.</text>
</comment>
<keyword evidence="15" id="KW-0539">Nucleus</keyword>
<evidence type="ECO:0000256" key="10">
    <source>
        <dbReference type="ARBA" id="ARBA00022833"/>
    </source>
</evidence>
<dbReference type="NCBIfam" id="TIGR00622">
    <property type="entry name" value="ssl1"/>
    <property type="match status" value="1"/>
</dbReference>
<organism evidence="17 18">
    <name type="scientific">Caenorhabditis bovis</name>
    <dbReference type="NCBI Taxonomy" id="2654633"/>
    <lineage>
        <taxon>Eukaryota</taxon>
        <taxon>Metazoa</taxon>
        <taxon>Ecdysozoa</taxon>
        <taxon>Nematoda</taxon>
        <taxon>Chromadorea</taxon>
        <taxon>Rhabditida</taxon>
        <taxon>Rhabditina</taxon>
        <taxon>Rhabditomorpha</taxon>
        <taxon>Rhabditoidea</taxon>
        <taxon>Rhabditidae</taxon>
        <taxon>Peloderinae</taxon>
        <taxon>Caenorhabditis</taxon>
    </lineage>
</organism>
<gene>
    <name evidence="17" type="ORF">CBOVIS_LOCUS6128</name>
</gene>
<evidence type="ECO:0000259" key="16">
    <source>
        <dbReference type="PROSITE" id="PS50234"/>
    </source>
</evidence>
<dbReference type="FunFam" id="3.20.20.70:FF:000221">
    <property type="entry name" value="tRNA-dihydrouridine synthase"/>
    <property type="match status" value="1"/>
</dbReference>
<dbReference type="CDD" id="cd02801">
    <property type="entry name" value="DUS_like_FMN"/>
    <property type="match status" value="1"/>
</dbReference>
<dbReference type="InterPro" id="IPR018517">
    <property type="entry name" value="tRNA_hU_synthase_CS"/>
</dbReference>
<reference evidence="17 18" key="1">
    <citation type="submission" date="2020-04" db="EMBL/GenBank/DDBJ databases">
        <authorList>
            <person name="Laetsch R D."/>
            <person name="Stevens L."/>
            <person name="Kumar S."/>
            <person name="Blaxter L. M."/>
        </authorList>
    </citation>
    <scope>NUCLEOTIDE SEQUENCE [LARGE SCALE GENOMIC DNA]</scope>
</reference>
<dbReference type="Proteomes" id="UP000494206">
    <property type="component" value="Unassembled WGS sequence"/>
</dbReference>
<name>A0A8S1EVZ1_9PELO</name>
<evidence type="ECO:0000256" key="13">
    <source>
        <dbReference type="ARBA" id="ARBA00023163"/>
    </source>
</evidence>
<dbReference type="Pfam" id="PF07975">
    <property type="entry name" value="C1_4"/>
    <property type="match status" value="1"/>
</dbReference>
<dbReference type="GO" id="GO:0000439">
    <property type="term" value="C:transcription factor TFIIH core complex"/>
    <property type="evidence" value="ECO:0007669"/>
    <property type="project" value="InterPro"/>
</dbReference>
<keyword evidence="6" id="KW-0819">tRNA processing</keyword>
<evidence type="ECO:0000256" key="5">
    <source>
        <dbReference type="ARBA" id="ARBA00022643"/>
    </source>
</evidence>
<dbReference type="PROSITE" id="PS01136">
    <property type="entry name" value="UPF0034"/>
    <property type="match status" value="1"/>
</dbReference>
<dbReference type="InterPro" id="IPR013785">
    <property type="entry name" value="Aldolase_TIM"/>
</dbReference>
<dbReference type="OrthoDB" id="284275at2759"/>
<protein>
    <recommendedName>
        <fullName evidence="16">VWFA domain-containing protein</fullName>
    </recommendedName>
</protein>
<evidence type="ECO:0000256" key="3">
    <source>
        <dbReference type="ARBA" id="ARBA00006092"/>
    </source>
</evidence>
<keyword evidence="10" id="KW-0862">Zinc</keyword>
<evidence type="ECO:0000256" key="9">
    <source>
        <dbReference type="ARBA" id="ARBA00022771"/>
    </source>
</evidence>
<evidence type="ECO:0000313" key="18">
    <source>
        <dbReference type="Proteomes" id="UP000494206"/>
    </source>
</evidence>
<keyword evidence="12" id="KW-0805">Transcription regulation</keyword>
<sequence>MLNDDDEQKGYTWEAGYADGLNIGEVLAEDDSGSIEKSIAKFIADSKKKSRQNLRPQKIRLGIMRHVMIVIDCSRFMTNKSMPPSRFAVVMKALHQFLDKFFEQNPIAQIGFITCKDRKAERLTPLTGNVRILKDALNSLTEAFTGGDFSLQNALQLASTNLKGVPGYVSREVIIVMSTLSTIDPGNIFVNIETMKSLSIRCSIIGLAAEMFICKELAKCTKGNYSVALDADHLHTLFSKLTAPPSTSKSIDCNAIRVGFPPHKVITTRSFCVCHNDSSPISNRGFICEQCGTRHCSIPVECSICRLTLVAAPQLARAFRHLLPLAPFTSLSVKNRQCAACELNIEVEGFMCGKCSSIFCIDCDSLLHESLHWKQLFNDRFLEGLLMASDIDQPVYDRRWFNNLEFLYVRDLILRGHHSQKFHQVYSTQECVAVFLVNIWYSILRDNVKIKFGLDNRLKFYSRIMYKEARKDIKSHAMGDQKRAKFYLAPMVRYSKLAFRQLVRLYDVDVCYTPMIYAKNFLESEKCRNSELSVTKEDSPLIVQFATDDPFILSSAAEMVYYCSSGVDVNCGCPKHDVRSKGFGSALLDKPELLADMVAQTRAKILDSNFSISLKIRINEHLPKTVDLCQKAEKAGVSYLCVHGRTPSQRSEPINEEVLRIIKLIDIPIVANGSITTRQEALDIVHRTGVDGVMVANGLLTNPTLFAGHDYTTEGCVKNFMRLSRDHGLDWMLYHQHLQYMLRPYSYITVSEEHVPVRENRSLRLVS</sequence>
<keyword evidence="11" id="KW-0560">Oxidoreductase</keyword>
<dbReference type="SUPFAM" id="SSF53300">
    <property type="entry name" value="vWA-like"/>
    <property type="match status" value="1"/>
</dbReference>
<dbReference type="GO" id="GO:0008270">
    <property type="term" value="F:zinc ion binding"/>
    <property type="evidence" value="ECO:0007669"/>
    <property type="project" value="UniProtKB-KW"/>
</dbReference>
<evidence type="ECO:0000256" key="11">
    <source>
        <dbReference type="ARBA" id="ARBA00023002"/>
    </source>
</evidence>
<dbReference type="InterPro" id="IPR013083">
    <property type="entry name" value="Znf_RING/FYVE/PHD"/>
</dbReference>
<dbReference type="InterPro" id="IPR007198">
    <property type="entry name" value="Ssl1-like"/>
</dbReference>
<dbReference type="PANTHER" id="PTHR12695:SF2">
    <property type="entry name" value="GENERAL TRANSCRIPTION FACTOR IIH SUBUNIT 2-RELATED"/>
    <property type="match status" value="1"/>
</dbReference>
<dbReference type="InterPro" id="IPR004595">
    <property type="entry name" value="TFIIH_C1-like_dom"/>
</dbReference>
<evidence type="ECO:0000256" key="8">
    <source>
        <dbReference type="ARBA" id="ARBA00022763"/>
    </source>
</evidence>
<evidence type="ECO:0000256" key="12">
    <source>
        <dbReference type="ARBA" id="ARBA00023015"/>
    </source>
</evidence>
<evidence type="ECO:0000256" key="14">
    <source>
        <dbReference type="ARBA" id="ARBA00023204"/>
    </source>
</evidence>
<dbReference type="InterPro" id="IPR002035">
    <property type="entry name" value="VWF_A"/>
</dbReference>
<dbReference type="SMART" id="SM01047">
    <property type="entry name" value="C1_4"/>
    <property type="match status" value="1"/>
</dbReference>
<evidence type="ECO:0000256" key="15">
    <source>
        <dbReference type="ARBA" id="ARBA00023242"/>
    </source>
</evidence>
<dbReference type="Gene3D" id="3.40.50.410">
    <property type="entry name" value="von Willebrand factor, type A domain"/>
    <property type="match status" value="1"/>
</dbReference>
<dbReference type="GO" id="GO:0006351">
    <property type="term" value="P:DNA-templated transcription"/>
    <property type="evidence" value="ECO:0007669"/>
    <property type="project" value="InterPro"/>
</dbReference>
<dbReference type="GO" id="GO:0017150">
    <property type="term" value="F:tRNA dihydrouridine synthase activity"/>
    <property type="evidence" value="ECO:0007669"/>
    <property type="project" value="InterPro"/>
</dbReference>
<comment type="subcellular location">
    <subcellularLocation>
        <location evidence="2">Nucleus</location>
    </subcellularLocation>
</comment>
<dbReference type="Gene3D" id="3.20.20.70">
    <property type="entry name" value="Aldolase class I"/>
    <property type="match status" value="1"/>
</dbReference>
<dbReference type="SMART" id="SM00327">
    <property type="entry name" value="VWA"/>
    <property type="match status" value="1"/>
</dbReference>
<dbReference type="Pfam" id="PF01207">
    <property type="entry name" value="Dus"/>
    <property type="match status" value="1"/>
</dbReference>
<dbReference type="Gene3D" id="3.30.40.10">
    <property type="entry name" value="Zinc/RING finger domain, C3HC4 (zinc finger)"/>
    <property type="match status" value="1"/>
</dbReference>
<keyword evidence="4" id="KW-0285">Flavoprotein</keyword>
<dbReference type="GO" id="GO:0006357">
    <property type="term" value="P:regulation of transcription by RNA polymerase II"/>
    <property type="evidence" value="ECO:0007669"/>
    <property type="project" value="TreeGrafter"/>
</dbReference>
<dbReference type="InterPro" id="IPR012170">
    <property type="entry name" value="TFIIH_SSL1/p44"/>
</dbReference>
<evidence type="ECO:0000256" key="2">
    <source>
        <dbReference type="ARBA" id="ARBA00004123"/>
    </source>
</evidence>
<dbReference type="GO" id="GO:0050660">
    <property type="term" value="F:flavin adenine dinucleotide binding"/>
    <property type="evidence" value="ECO:0007669"/>
    <property type="project" value="InterPro"/>
</dbReference>
<dbReference type="AlphaFoldDB" id="A0A8S1EVZ1"/>